<evidence type="ECO:0000256" key="5">
    <source>
        <dbReference type="ARBA" id="ARBA00023146"/>
    </source>
</evidence>
<evidence type="ECO:0000259" key="7">
    <source>
        <dbReference type="PROSITE" id="PS50862"/>
    </source>
</evidence>
<feature type="coiled-coil region" evidence="6">
    <location>
        <begin position="31"/>
        <end position="59"/>
    </location>
</feature>
<evidence type="ECO:0000256" key="1">
    <source>
        <dbReference type="ARBA" id="ARBA00022598"/>
    </source>
</evidence>
<organism evidence="8 9">
    <name type="scientific">Desulforhopalus singaporensis</name>
    <dbReference type="NCBI Taxonomy" id="91360"/>
    <lineage>
        <taxon>Bacteria</taxon>
        <taxon>Pseudomonadati</taxon>
        <taxon>Thermodesulfobacteriota</taxon>
        <taxon>Desulfobulbia</taxon>
        <taxon>Desulfobulbales</taxon>
        <taxon>Desulfocapsaceae</taxon>
        <taxon>Desulforhopalus</taxon>
    </lineage>
</organism>
<evidence type="ECO:0000313" key="9">
    <source>
        <dbReference type="Proteomes" id="UP000199073"/>
    </source>
</evidence>
<dbReference type="Gene3D" id="3.30.930.10">
    <property type="entry name" value="Bira Bifunctional Protein, Domain 2"/>
    <property type="match status" value="1"/>
</dbReference>
<keyword evidence="4" id="KW-0648">Protein biosynthesis</keyword>
<dbReference type="Gene3D" id="1.10.287.540">
    <property type="entry name" value="Helix hairpin bin"/>
    <property type="match status" value="1"/>
</dbReference>
<keyword evidence="3" id="KW-0067">ATP-binding</keyword>
<protein>
    <submittedName>
        <fullName evidence="8">Phenylalanyl-tRNA synthetase alpha chain</fullName>
    </submittedName>
</protein>
<dbReference type="GO" id="GO:0000049">
    <property type="term" value="F:tRNA binding"/>
    <property type="evidence" value="ECO:0007669"/>
    <property type="project" value="InterPro"/>
</dbReference>
<dbReference type="RefSeq" id="WP_092219473.1">
    <property type="nucleotide sequence ID" value="NZ_FNJI01000003.1"/>
</dbReference>
<evidence type="ECO:0000313" key="8">
    <source>
        <dbReference type="EMBL" id="SDO55532.1"/>
    </source>
</evidence>
<sequence>MKEEGWTITQERRLRELGVGQSELVRTFDDAAERNRAFQQLEQQRIQQEKKRLQNFLQQGGRVALEELTEKLTSALCNIGFTRVTTPVIISKSALAKMTVDDDHPLSQQVYWINSNQCLRPMLAPNLYSLMVDFARCGQREIRFFEIGPCFRKESDGARHNSEFTMLNLVEMGTPEEKRLERLQEFAEIVAQTAGLEDYRFESEESKVYGTTVDLVVGAEDIEVASGAVGPHPLDIAWGVQGTWVGIGFGLERLLMAGAKETSISRWGKNLSYLNGINLKL</sequence>
<evidence type="ECO:0000256" key="4">
    <source>
        <dbReference type="ARBA" id="ARBA00022917"/>
    </source>
</evidence>
<dbReference type="InterPro" id="IPR002319">
    <property type="entry name" value="Phenylalanyl-tRNA_Synthase"/>
</dbReference>
<dbReference type="AlphaFoldDB" id="A0A1H0KII4"/>
<dbReference type="STRING" id="91360.SAMN05660330_00509"/>
<dbReference type="NCBIfam" id="TIGR02367">
    <property type="entry name" value="PylS_Cterm"/>
    <property type="match status" value="1"/>
</dbReference>
<dbReference type="Proteomes" id="UP000199073">
    <property type="component" value="Unassembled WGS sequence"/>
</dbReference>
<evidence type="ECO:0000256" key="6">
    <source>
        <dbReference type="SAM" id="Coils"/>
    </source>
</evidence>
<dbReference type="SUPFAM" id="SSF55681">
    <property type="entry name" value="Class II aaRS and biotin synthetases"/>
    <property type="match status" value="1"/>
</dbReference>
<dbReference type="PROSITE" id="PS50862">
    <property type="entry name" value="AA_TRNA_LIGASE_II"/>
    <property type="match status" value="1"/>
</dbReference>
<keyword evidence="5 8" id="KW-0030">Aminoacyl-tRNA synthetase</keyword>
<dbReference type="InterPro" id="IPR023877">
    <property type="entry name" value="Pyrrolysyl-tRNA_ligase_C"/>
</dbReference>
<name>A0A1H0KII4_9BACT</name>
<keyword evidence="6" id="KW-0175">Coiled coil</keyword>
<dbReference type="GO" id="GO:0043039">
    <property type="term" value="P:tRNA aminoacylation"/>
    <property type="evidence" value="ECO:0007669"/>
    <property type="project" value="InterPro"/>
</dbReference>
<evidence type="ECO:0000256" key="2">
    <source>
        <dbReference type="ARBA" id="ARBA00022741"/>
    </source>
</evidence>
<dbReference type="OrthoDB" id="5417309at2"/>
<dbReference type="GO" id="GO:0005524">
    <property type="term" value="F:ATP binding"/>
    <property type="evidence" value="ECO:0007669"/>
    <property type="project" value="UniProtKB-KW"/>
</dbReference>
<dbReference type="GO" id="GO:0004812">
    <property type="term" value="F:aminoacyl-tRNA ligase activity"/>
    <property type="evidence" value="ECO:0007669"/>
    <property type="project" value="UniProtKB-KW"/>
</dbReference>
<feature type="domain" description="Aminoacyl-transfer RNA synthetases class-II family profile" evidence="7">
    <location>
        <begin position="80"/>
        <end position="257"/>
    </location>
</feature>
<accession>A0A1H0KII4</accession>
<proteinExistence type="predicted"/>
<evidence type="ECO:0000256" key="3">
    <source>
        <dbReference type="ARBA" id="ARBA00022840"/>
    </source>
</evidence>
<dbReference type="EMBL" id="FNJI01000003">
    <property type="protein sequence ID" value="SDO55532.1"/>
    <property type="molecule type" value="Genomic_DNA"/>
</dbReference>
<keyword evidence="2" id="KW-0547">Nucleotide-binding</keyword>
<dbReference type="InterPro" id="IPR045864">
    <property type="entry name" value="aa-tRNA-synth_II/BPL/LPL"/>
</dbReference>
<keyword evidence="9" id="KW-1185">Reference proteome</keyword>
<reference evidence="8 9" key="1">
    <citation type="submission" date="2016-10" db="EMBL/GenBank/DDBJ databases">
        <authorList>
            <person name="de Groot N.N."/>
        </authorList>
    </citation>
    <scope>NUCLEOTIDE SEQUENCE [LARGE SCALE GENOMIC DNA]</scope>
    <source>
        <strain evidence="8 9">DSM 12130</strain>
    </source>
</reference>
<gene>
    <name evidence="8" type="ORF">SAMN05660330_00509</name>
</gene>
<dbReference type="GO" id="GO:0006412">
    <property type="term" value="P:translation"/>
    <property type="evidence" value="ECO:0007669"/>
    <property type="project" value="UniProtKB-KW"/>
</dbReference>
<dbReference type="InterPro" id="IPR006195">
    <property type="entry name" value="aa-tRNA-synth_II"/>
</dbReference>
<keyword evidence="1" id="KW-0436">Ligase</keyword>
<dbReference type="Pfam" id="PF01409">
    <property type="entry name" value="tRNA-synt_2d"/>
    <property type="match status" value="1"/>
</dbReference>